<dbReference type="AlphaFoldDB" id="A0AAV5STA0"/>
<accession>A0AAV5STA0</accession>
<name>A0AAV5STA0_9BILA</name>
<evidence type="ECO:0000313" key="2">
    <source>
        <dbReference type="Proteomes" id="UP001432027"/>
    </source>
</evidence>
<reference evidence="1" key="1">
    <citation type="submission" date="2023-10" db="EMBL/GenBank/DDBJ databases">
        <title>Genome assembly of Pristionchus species.</title>
        <authorList>
            <person name="Yoshida K."/>
            <person name="Sommer R.J."/>
        </authorList>
    </citation>
    <scope>NUCLEOTIDE SEQUENCE</scope>
    <source>
        <strain evidence="1">RS0144</strain>
    </source>
</reference>
<dbReference type="EMBL" id="BTSX01000002">
    <property type="protein sequence ID" value="GMS86089.1"/>
    <property type="molecule type" value="Genomic_DNA"/>
</dbReference>
<gene>
    <name evidence="1" type="ORF">PENTCL1PPCAC_8264</name>
</gene>
<evidence type="ECO:0000313" key="1">
    <source>
        <dbReference type="EMBL" id="GMS86089.1"/>
    </source>
</evidence>
<protein>
    <submittedName>
        <fullName evidence="1">Uncharacterized protein</fullName>
    </submittedName>
</protein>
<comment type="caution">
    <text evidence="1">The sequence shown here is derived from an EMBL/GenBank/DDBJ whole genome shotgun (WGS) entry which is preliminary data.</text>
</comment>
<proteinExistence type="predicted"/>
<sequence length="75" mass="8564">MNRFANSMISRSRLSSVLCASSFPRRLADIPIIFVCITNRVSVRMESTWFVDVVSKFALSTITNTLRDLHILDDK</sequence>
<dbReference type="Proteomes" id="UP001432027">
    <property type="component" value="Unassembled WGS sequence"/>
</dbReference>
<keyword evidence="2" id="KW-1185">Reference proteome</keyword>
<organism evidence="1 2">
    <name type="scientific">Pristionchus entomophagus</name>
    <dbReference type="NCBI Taxonomy" id="358040"/>
    <lineage>
        <taxon>Eukaryota</taxon>
        <taxon>Metazoa</taxon>
        <taxon>Ecdysozoa</taxon>
        <taxon>Nematoda</taxon>
        <taxon>Chromadorea</taxon>
        <taxon>Rhabditida</taxon>
        <taxon>Rhabditina</taxon>
        <taxon>Diplogasteromorpha</taxon>
        <taxon>Diplogasteroidea</taxon>
        <taxon>Neodiplogasteridae</taxon>
        <taxon>Pristionchus</taxon>
    </lineage>
</organism>